<comment type="caution">
    <text evidence="2">The sequence shown here is derived from an EMBL/GenBank/DDBJ whole genome shotgun (WGS) entry which is preliminary data.</text>
</comment>
<dbReference type="Proteomes" id="UP000193866">
    <property type="component" value="Unassembled WGS sequence"/>
</dbReference>
<evidence type="ECO:0000256" key="1">
    <source>
        <dbReference type="SAM" id="Phobius"/>
    </source>
</evidence>
<gene>
    <name evidence="2" type="ORF">AWC16_20270</name>
</gene>
<evidence type="ECO:0000313" key="3">
    <source>
        <dbReference type="Proteomes" id="UP000193866"/>
    </source>
</evidence>
<accession>A0A1X1YAC6</accession>
<organism evidence="2 3">
    <name type="scientific">Mycolicibacter longobardus</name>
    <dbReference type="NCBI Taxonomy" id="1108812"/>
    <lineage>
        <taxon>Bacteria</taxon>
        <taxon>Bacillati</taxon>
        <taxon>Actinomycetota</taxon>
        <taxon>Actinomycetes</taxon>
        <taxon>Mycobacteriales</taxon>
        <taxon>Mycobacteriaceae</taxon>
        <taxon>Mycolicibacter</taxon>
    </lineage>
</organism>
<reference evidence="2 3" key="1">
    <citation type="submission" date="2016-01" db="EMBL/GenBank/DDBJ databases">
        <title>The new phylogeny of the genus Mycobacterium.</title>
        <authorList>
            <person name="Tarcisio F."/>
            <person name="Conor M."/>
            <person name="Antonella G."/>
            <person name="Elisabetta G."/>
            <person name="Giulia F.S."/>
            <person name="Sara T."/>
            <person name="Anna F."/>
            <person name="Clotilde B."/>
            <person name="Roberto B."/>
            <person name="Veronica D.S."/>
            <person name="Fabio R."/>
            <person name="Monica P."/>
            <person name="Olivier J."/>
            <person name="Enrico T."/>
            <person name="Nicola S."/>
        </authorList>
    </citation>
    <scope>NUCLEOTIDE SEQUENCE [LARGE SCALE GENOMIC DNA]</scope>
    <source>
        <strain evidence="2 3">DSM 45394</strain>
    </source>
</reference>
<name>A0A1X1YAC6_9MYCO</name>
<feature type="transmembrane region" description="Helical" evidence="1">
    <location>
        <begin position="14"/>
        <end position="32"/>
    </location>
</feature>
<feature type="transmembrane region" description="Helical" evidence="1">
    <location>
        <begin position="53"/>
        <end position="71"/>
    </location>
</feature>
<dbReference type="EMBL" id="LQPG01000039">
    <property type="protein sequence ID" value="ORW08072.1"/>
    <property type="molecule type" value="Genomic_DNA"/>
</dbReference>
<dbReference type="AlphaFoldDB" id="A0A1X1YAC6"/>
<keyword evidence="1" id="KW-1133">Transmembrane helix</keyword>
<protein>
    <submittedName>
        <fullName evidence="2">Uncharacterized protein</fullName>
    </submittedName>
</protein>
<evidence type="ECO:0000313" key="2">
    <source>
        <dbReference type="EMBL" id="ORW08072.1"/>
    </source>
</evidence>
<keyword evidence="1" id="KW-0472">Membrane</keyword>
<keyword evidence="3" id="KW-1185">Reference proteome</keyword>
<sequence>MNALLDLAHAHADYLAATASAGATGHVTLSSVRALRRRVLRPLQAARRALRAVLFYALGLGALWVTLSYLVQTHPAV</sequence>
<dbReference type="RefSeq" id="WP_085266354.1">
    <property type="nucleotide sequence ID" value="NZ_LQPG01000039.1"/>
</dbReference>
<keyword evidence="1" id="KW-0812">Transmembrane</keyword>
<dbReference type="STRING" id="1108812.AWC16_20270"/>
<proteinExistence type="predicted"/>